<feature type="domain" description="YchJ-like middle NTF2-like" evidence="1">
    <location>
        <begin position="29"/>
        <end position="129"/>
    </location>
</feature>
<keyword evidence="3" id="KW-1185">Reference proteome</keyword>
<dbReference type="Pfam" id="PF02810">
    <property type="entry name" value="SEC-C"/>
    <property type="match status" value="1"/>
</dbReference>
<proteinExistence type="predicted"/>
<dbReference type="NCBIfam" id="NF002449">
    <property type="entry name" value="PRK01617.1"/>
    <property type="match status" value="1"/>
</dbReference>
<organism evidence="2 3">
    <name type="scientific">Runella defluvii</name>
    <dbReference type="NCBI Taxonomy" id="370973"/>
    <lineage>
        <taxon>Bacteria</taxon>
        <taxon>Pseudomonadati</taxon>
        <taxon>Bacteroidota</taxon>
        <taxon>Cytophagia</taxon>
        <taxon>Cytophagales</taxon>
        <taxon>Spirosomataceae</taxon>
        <taxon>Runella</taxon>
    </lineage>
</organism>
<reference evidence="2 3" key="1">
    <citation type="submission" date="2020-08" db="EMBL/GenBank/DDBJ databases">
        <title>Genomic Encyclopedia of Type Strains, Phase IV (KMG-IV): sequencing the most valuable type-strain genomes for metagenomic binning, comparative biology and taxonomic classification.</title>
        <authorList>
            <person name="Goeker M."/>
        </authorList>
    </citation>
    <scope>NUCLEOTIDE SEQUENCE [LARGE SCALE GENOMIC DNA]</scope>
    <source>
        <strain evidence="2 3">DSM 17976</strain>
    </source>
</reference>
<dbReference type="PANTHER" id="PTHR33747">
    <property type="entry name" value="UPF0225 PROTEIN SCO1677"/>
    <property type="match status" value="1"/>
</dbReference>
<dbReference type="SUPFAM" id="SSF103642">
    <property type="entry name" value="Sec-C motif"/>
    <property type="match status" value="1"/>
</dbReference>
<protein>
    <submittedName>
        <fullName evidence="2">SEC-C motif-containing protein</fullName>
    </submittedName>
</protein>
<evidence type="ECO:0000313" key="2">
    <source>
        <dbReference type="EMBL" id="MBB3841201.1"/>
    </source>
</evidence>
<dbReference type="Gene3D" id="3.10.450.50">
    <property type="match status" value="1"/>
</dbReference>
<dbReference type="SUPFAM" id="SSF54427">
    <property type="entry name" value="NTF2-like"/>
    <property type="match status" value="1"/>
</dbReference>
<dbReference type="Proteomes" id="UP000541352">
    <property type="component" value="Unassembled WGS sequence"/>
</dbReference>
<dbReference type="InterPro" id="IPR004027">
    <property type="entry name" value="SEC_C_motif"/>
</dbReference>
<accession>A0A7W6ETA5</accession>
<name>A0A7W6ETA5_9BACT</name>
<dbReference type="Pfam" id="PF17775">
    <property type="entry name" value="YchJ_M-like"/>
    <property type="match status" value="1"/>
</dbReference>
<dbReference type="InterPro" id="IPR032710">
    <property type="entry name" value="NTF2-like_dom_sf"/>
</dbReference>
<gene>
    <name evidence="2" type="ORF">FHS57_005222</name>
</gene>
<dbReference type="PANTHER" id="PTHR33747:SF1">
    <property type="entry name" value="ADENYLATE CYCLASE-ASSOCIATED CAP C-TERMINAL DOMAIN-CONTAINING PROTEIN"/>
    <property type="match status" value="1"/>
</dbReference>
<evidence type="ECO:0000313" key="3">
    <source>
        <dbReference type="Proteomes" id="UP000541352"/>
    </source>
</evidence>
<dbReference type="AlphaFoldDB" id="A0A7W6ETA5"/>
<dbReference type="InterPro" id="IPR048469">
    <property type="entry name" value="YchJ-like_M"/>
</dbReference>
<sequence>MTTTCFCGASLPFDECCGSIIAGKRPATTALELMKSRYSAYCVVTSDYLIATTHLSKRAQFDKASIEQWAKESQWKGLKIISTAKGSALDSQGEVTFQALYIDESNKSRVHYEHSLFVKEHNQWFYLSGKTIAINRNDDCPCGSGKKYKKCCGA</sequence>
<comment type="caution">
    <text evidence="2">The sequence shown here is derived from an EMBL/GenBank/DDBJ whole genome shotgun (WGS) entry which is preliminary data.</text>
</comment>
<dbReference type="EMBL" id="JACIBY010000014">
    <property type="protein sequence ID" value="MBB3841201.1"/>
    <property type="molecule type" value="Genomic_DNA"/>
</dbReference>
<dbReference type="RefSeq" id="WP_183978708.1">
    <property type="nucleotide sequence ID" value="NZ_JACIBY010000014.1"/>
</dbReference>
<evidence type="ECO:0000259" key="1">
    <source>
        <dbReference type="Pfam" id="PF17775"/>
    </source>
</evidence>
<dbReference type="NCBIfam" id="NF002486">
    <property type="entry name" value="PRK01752.1"/>
    <property type="match status" value="1"/>
</dbReference>